<dbReference type="GO" id="GO:0016702">
    <property type="term" value="F:oxidoreductase activity, acting on single donors with incorporation of molecular oxygen, incorporation of two atoms of oxygen"/>
    <property type="evidence" value="ECO:0007669"/>
    <property type="project" value="InterPro"/>
</dbReference>
<dbReference type="Gene3D" id="2.60.130.10">
    <property type="entry name" value="Aromatic compound dioxygenase"/>
    <property type="match status" value="1"/>
</dbReference>
<keyword evidence="3" id="KW-0223">Dioxygenase</keyword>
<accession>A0A926Y385</accession>
<name>A0A926Y385_9BACT</name>
<evidence type="ECO:0000313" key="4">
    <source>
        <dbReference type="Proteomes" id="UP000598820"/>
    </source>
</evidence>
<feature type="domain" description="Intradiol ring-cleavage dioxygenases" evidence="2">
    <location>
        <begin position="85"/>
        <end position="167"/>
    </location>
</feature>
<dbReference type="SUPFAM" id="SSF49482">
    <property type="entry name" value="Aromatic compound dioxygenase"/>
    <property type="match status" value="1"/>
</dbReference>
<feature type="region of interest" description="Disordered" evidence="1">
    <location>
        <begin position="30"/>
        <end position="76"/>
    </location>
</feature>
<dbReference type="Proteomes" id="UP000598820">
    <property type="component" value="Unassembled WGS sequence"/>
</dbReference>
<gene>
    <name evidence="3" type="ORF">IC229_21180</name>
</gene>
<dbReference type="InterPro" id="IPR015889">
    <property type="entry name" value="Intradiol_dOase_core"/>
</dbReference>
<feature type="compositionally biased region" description="Polar residues" evidence="1">
    <location>
        <begin position="56"/>
        <end position="65"/>
    </location>
</feature>
<keyword evidence="3" id="KW-0560">Oxidoreductase</keyword>
<reference evidence="3" key="1">
    <citation type="submission" date="2020-09" db="EMBL/GenBank/DDBJ databases">
        <authorList>
            <person name="Kim M.K."/>
        </authorList>
    </citation>
    <scope>NUCLEOTIDE SEQUENCE</scope>
    <source>
        <strain evidence="3">BT702</strain>
    </source>
</reference>
<evidence type="ECO:0000256" key="1">
    <source>
        <dbReference type="SAM" id="MobiDB-lite"/>
    </source>
</evidence>
<comment type="caution">
    <text evidence="3">The sequence shown here is derived from an EMBL/GenBank/DDBJ whole genome shotgun (WGS) entry which is preliminary data.</text>
</comment>
<sequence>MERKEFLKRGFGSLLGIAAVAPLVGGCSKTEIDPTTTTGTSTGTSTSTGSTNGSSASNCAVTPSETEGPFPTKSPASYVRKDITDGQTGVAFTMNITIKNASASCAALAGALVDVWHCDKGGNYSEYGGTGMQSTNYTSVHFLRGRQTTDANGLVSFTSIFPGWYSGRAPHVHVHIYNASGKSLLVTQIAFPYDICTTVYTTGQSYGYTKGKQDTLNEKDNVFSDGFTTELATVSGSLSGGYTLTHTIVVNG</sequence>
<dbReference type="GO" id="GO:0008199">
    <property type="term" value="F:ferric iron binding"/>
    <property type="evidence" value="ECO:0007669"/>
    <property type="project" value="InterPro"/>
</dbReference>
<dbReference type="AlphaFoldDB" id="A0A926Y385"/>
<evidence type="ECO:0000313" key="3">
    <source>
        <dbReference type="EMBL" id="MBD2703173.1"/>
    </source>
</evidence>
<feature type="compositionally biased region" description="Low complexity" evidence="1">
    <location>
        <begin position="35"/>
        <end position="55"/>
    </location>
</feature>
<organism evidence="3 4">
    <name type="scientific">Spirosoma profusum</name>
    <dbReference type="NCBI Taxonomy" id="2771354"/>
    <lineage>
        <taxon>Bacteria</taxon>
        <taxon>Pseudomonadati</taxon>
        <taxon>Bacteroidota</taxon>
        <taxon>Cytophagia</taxon>
        <taxon>Cytophagales</taxon>
        <taxon>Cytophagaceae</taxon>
        <taxon>Spirosoma</taxon>
    </lineage>
</organism>
<dbReference type="PROSITE" id="PS51257">
    <property type="entry name" value="PROKAR_LIPOPROTEIN"/>
    <property type="match status" value="1"/>
</dbReference>
<dbReference type="InterPro" id="IPR000627">
    <property type="entry name" value="Intradiol_dOase_C"/>
</dbReference>
<protein>
    <submittedName>
        <fullName evidence="3">Intradiol ring-cleavage dioxygenase</fullName>
    </submittedName>
</protein>
<dbReference type="Pfam" id="PF00775">
    <property type="entry name" value="Dioxygenase_C"/>
    <property type="match status" value="1"/>
</dbReference>
<dbReference type="PANTHER" id="PTHR34315">
    <property type="match status" value="1"/>
</dbReference>
<dbReference type="EMBL" id="JACWZY010000020">
    <property type="protein sequence ID" value="MBD2703173.1"/>
    <property type="molecule type" value="Genomic_DNA"/>
</dbReference>
<evidence type="ECO:0000259" key="2">
    <source>
        <dbReference type="Pfam" id="PF00775"/>
    </source>
</evidence>
<dbReference type="PANTHER" id="PTHR34315:SF1">
    <property type="entry name" value="INTRADIOL RING-CLEAVAGE DIOXYGENASES DOMAIN-CONTAINING PROTEIN-RELATED"/>
    <property type="match status" value="1"/>
</dbReference>
<proteinExistence type="predicted"/>
<dbReference type="RefSeq" id="WP_190889023.1">
    <property type="nucleotide sequence ID" value="NZ_JACWZY010000020.1"/>
</dbReference>
<keyword evidence="4" id="KW-1185">Reference proteome</keyword>